<keyword evidence="3" id="KW-1185">Reference proteome</keyword>
<sequence>MLQSLLCAVILRMLEASSQSLTAGCPARGLVLAATGVSVGTLCTVIHDGSPRSECKRSPRGPMLHYVLLHCSCLSCNETPSLLSNVL</sequence>
<feature type="chain" id="PRO_5035145228" description="Secreted protein" evidence="1">
    <location>
        <begin position="17"/>
        <end position="87"/>
    </location>
</feature>
<dbReference type="AlphaFoldDB" id="A0A8J6EGP1"/>
<keyword evidence="1" id="KW-0732">Signal</keyword>
<proteinExistence type="predicted"/>
<evidence type="ECO:0000313" key="3">
    <source>
        <dbReference type="Proteomes" id="UP000770717"/>
    </source>
</evidence>
<comment type="caution">
    <text evidence="2">The sequence shown here is derived from an EMBL/GenBank/DDBJ whole genome shotgun (WGS) entry which is preliminary data.</text>
</comment>
<evidence type="ECO:0008006" key="4">
    <source>
        <dbReference type="Google" id="ProtNLM"/>
    </source>
</evidence>
<dbReference type="EMBL" id="WNTK01000745">
    <property type="protein sequence ID" value="KAG9468745.1"/>
    <property type="molecule type" value="Genomic_DNA"/>
</dbReference>
<protein>
    <recommendedName>
        <fullName evidence="4">Secreted protein</fullName>
    </recommendedName>
</protein>
<evidence type="ECO:0000313" key="2">
    <source>
        <dbReference type="EMBL" id="KAG9468745.1"/>
    </source>
</evidence>
<organism evidence="2 3">
    <name type="scientific">Eleutherodactylus coqui</name>
    <name type="common">Puerto Rican coqui</name>
    <dbReference type="NCBI Taxonomy" id="57060"/>
    <lineage>
        <taxon>Eukaryota</taxon>
        <taxon>Metazoa</taxon>
        <taxon>Chordata</taxon>
        <taxon>Craniata</taxon>
        <taxon>Vertebrata</taxon>
        <taxon>Euteleostomi</taxon>
        <taxon>Amphibia</taxon>
        <taxon>Batrachia</taxon>
        <taxon>Anura</taxon>
        <taxon>Neobatrachia</taxon>
        <taxon>Hyloidea</taxon>
        <taxon>Eleutherodactylidae</taxon>
        <taxon>Eleutherodactylinae</taxon>
        <taxon>Eleutherodactylus</taxon>
        <taxon>Eleutherodactylus</taxon>
    </lineage>
</organism>
<evidence type="ECO:0000256" key="1">
    <source>
        <dbReference type="SAM" id="SignalP"/>
    </source>
</evidence>
<reference evidence="2" key="1">
    <citation type="thesis" date="2020" institute="ProQuest LLC" country="789 East Eisenhower Parkway, Ann Arbor, MI, USA">
        <title>Comparative Genomics and Chromosome Evolution.</title>
        <authorList>
            <person name="Mudd A.B."/>
        </authorList>
    </citation>
    <scope>NUCLEOTIDE SEQUENCE</scope>
    <source>
        <strain evidence="2">HN-11 Male</strain>
        <tissue evidence="2">Kidney and liver</tissue>
    </source>
</reference>
<accession>A0A8J6EGP1</accession>
<gene>
    <name evidence="2" type="ORF">GDO78_022030</name>
</gene>
<feature type="signal peptide" evidence="1">
    <location>
        <begin position="1"/>
        <end position="16"/>
    </location>
</feature>
<name>A0A8J6EGP1_ELECQ</name>
<dbReference type="Proteomes" id="UP000770717">
    <property type="component" value="Unassembled WGS sequence"/>
</dbReference>